<dbReference type="InterPro" id="IPR050562">
    <property type="entry name" value="FAD_mOase_fung"/>
</dbReference>
<evidence type="ECO:0000256" key="2">
    <source>
        <dbReference type="ARBA" id="ARBA00022630"/>
    </source>
</evidence>
<evidence type="ECO:0000313" key="7">
    <source>
        <dbReference type="Proteomes" id="UP000193648"/>
    </source>
</evidence>
<sequence length="467" mass="51576">MTEPDTNKPKVLIVGAGLGGLLLAILLERAGVPYEVLERAAAIKPLGAAISLGSNILHVFNQLGLLDEFLAFSKPSVRIFMCNQERGVDYVLEQGFVKDMGGFHGTICTRKDLYDLLLRQIPSSKVHLSKKMISFDQTTDSNVVTVQCADGSSYVGDILVGADGAYSTVRECLYKELEAQGTLPKGDSEPLPFNSVLVLGTTNELSPEEFPELNSDESNPQIFLKHINGVPYTWIVFPMKGNTFCWGVTEYLNEYSTKQEATSSDKDWGPKGAEAMCNLSRDFPIRGGLHNTLTIGDMIDRTPKELISKVMLEEKVFDTWYGGRVVLLGDACHKMIPSGAQGAVNAMQDAVALANWISVLEKTSSKDGYQSAWKEYQDERHPLATQSFEVSQFMGKQTLGNWVGTVSRLFARYMPDWFQKFAMMRMISNRPQVSFLPPAEDKGTVPVIDQPSLRKTKAMLAGSQARS</sequence>
<name>A0A1Y2GB10_9FUNG</name>
<dbReference type="InterPro" id="IPR002938">
    <property type="entry name" value="FAD-bd"/>
</dbReference>
<evidence type="ECO:0000256" key="4">
    <source>
        <dbReference type="ARBA" id="ARBA00023002"/>
    </source>
</evidence>
<dbReference type="OrthoDB" id="655030at2759"/>
<keyword evidence="4" id="KW-0560">Oxidoreductase</keyword>
<comment type="caution">
    <text evidence="6">The sequence shown here is derived from an EMBL/GenBank/DDBJ whole genome shotgun (WGS) entry which is preliminary data.</text>
</comment>
<dbReference type="RefSeq" id="XP_021876416.1">
    <property type="nucleotide sequence ID" value="XM_022030670.1"/>
</dbReference>
<reference evidence="6 7" key="1">
    <citation type="submission" date="2016-07" db="EMBL/GenBank/DDBJ databases">
        <title>Pervasive Adenine N6-methylation of Active Genes in Fungi.</title>
        <authorList>
            <consortium name="DOE Joint Genome Institute"/>
            <person name="Mondo S.J."/>
            <person name="Dannebaum R.O."/>
            <person name="Kuo R.C."/>
            <person name="Labutti K."/>
            <person name="Haridas S."/>
            <person name="Kuo A."/>
            <person name="Salamov A."/>
            <person name="Ahrendt S.R."/>
            <person name="Lipzen A."/>
            <person name="Sullivan W."/>
            <person name="Andreopoulos W.B."/>
            <person name="Clum A."/>
            <person name="Lindquist E."/>
            <person name="Daum C."/>
            <person name="Ramamoorthy G.K."/>
            <person name="Gryganskyi A."/>
            <person name="Culley D."/>
            <person name="Magnuson J.K."/>
            <person name="James T.Y."/>
            <person name="O'Malley M.A."/>
            <person name="Stajich J.E."/>
            <person name="Spatafora J.W."/>
            <person name="Visel A."/>
            <person name="Grigoriev I.V."/>
        </authorList>
    </citation>
    <scope>NUCLEOTIDE SEQUENCE [LARGE SCALE GENOMIC DNA]</scope>
    <source>
        <strain evidence="6 7">NRRL 3116</strain>
    </source>
</reference>
<dbReference type="InParanoid" id="A0A1Y2GB10"/>
<keyword evidence="3" id="KW-0274">FAD</keyword>
<dbReference type="GO" id="GO:0071949">
    <property type="term" value="F:FAD binding"/>
    <property type="evidence" value="ECO:0007669"/>
    <property type="project" value="InterPro"/>
</dbReference>
<feature type="domain" description="FAD-binding" evidence="5">
    <location>
        <begin position="10"/>
        <end position="183"/>
    </location>
</feature>
<organism evidence="6 7">
    <name type="scientific">Lobosporangium transversale</name>
    <dbReference type="NCBI Taxonomy" id="64571"/>
    <lineage>
        <taxon>Eukaryota</taxon>
        <taxon>Fungi</taxon>
        <taxon>Fungi incertae sedis</taxon>
        <taxon>Mucoromycota</taxon>
        <taxon>Mortierellomycotina</taxon>
        <taxon>Mortierellomycetes</taxon>
        <taxon>Mortierellales</taxon>
        <taxon>Mortierellaceae</taxon>
        <taxon>Lobosporangium</taxon>
    </lineage>
</organism>
<keyword evidence="2" id="KW-0285">Flavoprotein</keyword>
<evidence type="ECO:0000256" key="1">
    <source>
        <dbReference type="ARBA" id="ARBA00007992"/>
    </source>
</evidence>
<dbReference type="InterPro" id="IPR036188">
    <property type="entry name" value="FAD/NAD-bd_sf"/>
</dbReference>
<dbReference type="STRING" id="64571.A0A1Y2GB10"/>
<evidence type="ECO:0000259" key="5">
    <source>
        <dbReference type="Pfam" id="PF01494"/>
    </source>
</evidence>
<proteinExistence type="inferred from homology"/>
<dbReference type="PRINTS" id="PR00420">
    <property type="entry name" value="RNGMNOXGNASE"/>
</dbReference>
<dbReference type="Proteomes" id="UP000193648">
    <property type="component" value="Unassembled WGS sequence"/>
</dbReference>
<evidence type="ECO:0000313" key="6">
    <source>
        <dbReference type="EMBL" id="ORZ04202.1"/>
    </source>
</evidence>
<comment type="similarity">
    <text evidence="1">Belongs to the paxM FAD-dependent monooxygenase family.</text>
</comment>
<dbReference type="AlphaFoldDB" id="A0A1Y2GB10"/>
<dbReference type="EMBL" id="MCFF01000059">
    <property type="protein sequence ID" value="ORZ04202.1"/>
    <property type="molecule type" value="Genomic_DNA"/>
</dbReference>
<dbReference type="Pfam" id="PF01494">
    <property type="entry name" value="FAD_binding_3"/>
    <property type="match status" value="2"/>
</dbReference>
<dbReference type="GO" id="GO:0004497">
    <property type="term" value="F:monooxygenase activity"/>
    <property type="evidence" value="ECO:0007669"/>
    <property type="project" value="InterPro"/>
</dbReference>
<feature type="domain" description="FAD-binding" evidence="5">
    <location>
        <begin position="305"/>
        <end position="387"/>
    </location>
</feature>
<dbReference type="Gene3D" id="3.50.50.60">
    <property type="entry name" value="FAD/NAD(P)-binding domain"/>
    <property type="match status" value="1"/>
</dbReference>
<dbReference type="PANTHER" id="PTHR47356">
    <property type="entry name" value="FAD-DEPENDENT MONOOXYGENASE ASQG-RELATED"/>
    <property type="match status" value="1"/>
</dbReference>
<dbReference type="PANTHER" id="PTHR47356:SF2">
    <property type="entry name" value="FAD-BINDING DOMAIN-CONTAINING PROTEIN-RELATED"/>
    <property type="match status" value="1"/>
</dbReference>
<dbReference type="SUPFAM" id="SSF51905">
    <property type="entry name" value="FAD/NAD(P)-binding domain"/>
    <property type="match status" value="1"/>
</dbReference>
<protein>
    <recommendedName>
        <fullName evidence="5">FAD-binding domain-containing protein</fullName>
    </recommendedName>
</protein>
<dbReference type="GeneID" id="33572511"/>
<evidence type="ECO:0000256" key="3">
    <source>
        <dbReference type="ARBA" id="ARBA00022827"/>
    </source>
</evidence>
<keyword evidence="7" id="KW-1185">Reference proteome</keyword>
<accession>A0A1Y2GB10</accession>
<gene>
    <name evidence="6" type="ORF">BCR41DRAFT_426043</name>
</gene>